<dbReference type="EMBL" id="JH712229">
    <property type="protein sequence ID" value="EFO13829.1"/>
    <property type="molecule type" value="Genomic_DNA"/>
</dbReference>
<dbReference type="Gene3D" id="3.90.190.10">
    <property type="entry name" value="Protein tyrosine phosphatase superfamily"/>
    <property type="match status" value="1"/>
</dbReference>
<dbReference type="RefSeq" id="XP_003150240.1">
    <property type="nucleotide sequence ID" value="XM_003150192.1"/>
</dbReference>
<dbReference type="GeneID" id="9952180"/>
<evidence type="ECO:0000259" key="1">
    <source>
        <dbReference type="PROSITE" id="PS50055"/>
    </source>
</evidence>
<name>A0A1S0TH58_LOALO</name>
<protein>
    <recommendedName>
        <fullName evidence="1">Tyrosine-protein phosphatase domain-containing protein</fullName>
    </recommendedName>
</protein>
<evidence type="ECO:0000313" key="2">
    <source>
        <dbReference type="EMBL" id="EFO13829.1"/>
    </source>
</evidence>
<proteinExistence type="predicted"/>
<feature type="domain" description="Tyrosine-protein phosphatase" evidence="1">
    <location>
        <begin position="48"/>
        <end position="178"/>
    </location>
</feature>
<dbReference type="PROSITE" id="PS50055">
    <property type="entry name" value="TYR_PHOSPHATASE_PTP"/>
    <property type="match status" value="1"/>
</dbReference>
<accession>A0A1S0TH58</accession>
<dbReference type="Pfam" id="PF00102">
    <property type="entry name" value="Y_phosphatase"/>
    <property type="match status" value="1"/>
</dbReference>
<dbReference type="OrthoDB" id="5854477at2759"/>
<dbReference type="GO" id="GO:0004725">
    <property type="term" value="F:protein tyrosine phosphatase activity"/>
    <property type="evidence" value="ECO:0007669"/>
    <property type="project" value="InterPro"/>
</dbReference>
<sequence length="178" mass="21117">MIKNEIESNQLRKQKMSSIIHKDMKVGYWFLTRFSISDAYQSLCKEFEMLEYNTNNNWLSSIHHDKHNAFNFIQCSLFNGSVSRTLKVNAQRITRQDGRIYLACNGPNLITVYDFWTLVWQENVKTIISLNFPYEERFYPDVYQKNQETIQYWPIVNGKTLNFKPFKITCINSSLMVG</sequence>
<dbReference type="AlphaFoldDB" id="A0A1S0TH58"/>
<dbReference type="KEGG" id="loa:LOAG_14699"/>
<dbReference type="CTD" id="9952180"/>
<organism evidence="2">
    <name type="scientific">Loa loa</name>
    <name type="common">Eye worm</name>
    <name type="synonym">Filaria loa</name>
    <dbReference type="NCBI Taxonomy" id="7209"/>
    <lineage>
        <taxon>Eukaryota</taxon>
        <taxon>Metazoa</taxon>
        <taxon>Ecdysozoa</taxon>
        <taxon>Nematoda</taxon>
        <taxon>Chromadorea</taxon>
        <taxon>Rhabditida</taxon>
        <taxon>Spirurina</taxon>
        <taxon>Spiruromorpha</taxon>
        <taxon>Filarioidea</taxon>
        <taxon>Onchocercidae</taxon>
        <taxon>Loa</taxon>
    </lineage>
</organism>
<dbReference type="InterPro" id="IPR029021">
    <property type="entry name" value="Prot-tyrosine_phosphatase-like"/>
</dbReference>
<dbReference type="InParanoid" id="A0A1S0TH58"/>
<dbReference type="SUPFAM" id="SSF52799">
    <property type="entry name" value="(Phosphotyrosine protein) phosphatases II"/>
    <property type="match status" value="1"/>
</dbReference>
<reference evidence="2" key="1">
    <citation type="submission" date="2012-04" db="EMBL/GenBank/DDBJ databases">
        <title>The Genome Sequence of Loa loa.</title>
        <authorList>
            <consortium name="The Broad Institute Genome Sequencing Platform"/>
            <consortium name="Broad Institute Genome Sequencing Center for Infectious Disease"/>
            <person name="Nutman T.B."/>
            <person name="Fink D.L."/>
            <person name="Russ C."/>
            <person name="Young S."/>
            <person name="Zeng Q."/>
            <person name="Gargeya S."/>
            <person name="Alvarado L."/>
            <person name="Berlin A."/>
            <person name="Chapman S.B."/>
            <person name="Chen Z."/>
            <person name="Freedman E."/>
            <person name="Gellesch M."/>
            <person name="Goldberg J."/>
            <person name="Griggs A."/>
            <person name="Gujja S."/>
            <person name="Heilman E.R."/>
            <person name="Heiman D."/>
            <person name="Howarth C."/>
            <person name="Mehta T."/>
            <person name="Neiman D."/>
            <person name="Pearson M."/>
            <person name="Roberts A."/>
            <person name="Saif S."/>
            <person name="Shea T."/>
            <person name="Shenoy N."/>
            <person name="Sisk P."/>
            <person name="Stolte C."/>
            <person name="Sykes S."/>
            <person name="White J."/>
            <person name="Yandava C."/>
            <person name="Haas B."/>
            <person name="Henn M.R."/>
            <person name="Nusbaum C."/>
            <person name="Birren B."/>
        </authorList>
    </citation>
    <scope>NUCLEOTIDE SEQUENCE [LARGE SCALE GENOMIC DNA]</scope>
</reference>
<dbReference type="InterPro" id="IPR000242">
    <property type="entry name" value="PTP_cat"/>
</dbReference>
<gene>
    <name evidence="2" type="ORF">LOAG_14699</name>
</gene>